<comment type="similarity">
    <text evidence="2 9">Belongs to the beta sliding clamp family.</text>
</comment>
<keyword evidence="5 9" id="KW-0548">Nucleotidyltransferase</keyword>
<dbReference type="Gene3D" id="3.10.150.10">
    <property type="entry name" value="DNA Polymerase III, subunit A, domain 2"/>
    <property type="match status" value="1"/>
</dbReference>
<dbReference type="GO" id="GO:0003887">
    <property type="term" value="F:DNA-directed DNA polymerase activity"/>
    <property type="evidence" value="ECO:0007669"/>
    <property type="project" value="UniProtKB-UniRule"/>
</dbReference>
<dbReference type="InterPro" id="IPR001001">
    <property type="entry name" value="DNA_polIII_beta"/>
</dbReference>
<dbReference type="GO" id="GO:0009360">
    <property type="term" value="C:DNA polymerase III complex"/>
    <property type="evidence" value="ECO:0007669"/>
    <property type="project" value="InterPro"/>
</dbReference>
<dbReference type="GO" id="GO:0008408">
    <property type="term" value="F:3'-5' exonuclease activity"/>
    <property type="evidence" value="ECO:0007669"/>
    <property type="project" value="InterPro"/>
</dbReference>
<feature type="domain" description="DNA polymerase III beta sliding clamp C-terminal" evidence="12">
    <location>
        <begin position="253"/>
        <end position="376"/>
    </location>
</feature>
<evidence type="ECO:0000256" key="7">
    <source>
        <dbReference type="ARBA" id="ARBA00022932"/>
    </source>
</evidence>
<dbReference type="Pfam" id="PF02767">
    <property type="entry name" value="DNA_pol3_beta_2"/>
    <property type="match status" value="1"/>
</dbReference>
<dbReference type="PIRSF" id="PIRSF000804">
    <property type="entry name" value="DNA_pol_III_b"/>
    <property type="match status" value="1"/>
</dbReference>
<evidence type="ECO:0000256" key="1">
    <source>
        <dbReference type="ARBA" id="ARBA00004496"/>
    </source>
</evidence>
<dbReference type="Proteomes" id="UP000178721">
    <property type="component" value="Unassembled WGS sequence"/>
</dbReference>
<dbReference type="EMBL" id="MHMA01000011">
    <property type="protein sequence ID" value="OGZ20458.1"/>
    <property type="molecule type" value="Genomic_DNA"/>
</dbReference>
<evidence type="ECO:0000256" key="4">
    <source>
        <dbReference type="ARBA" id="ARBA00022679"/>
    </source>
</evidence>
<comment type="subunit">
    <text evidence="9">Forms a ring-shaped head-to-tail homodimer around DNA.</text>
</comment>
<sequence>MKIIILKDNLYNGLNIIGRIAGKNLTLPILNNILIETEGSFINLSSTDLELGIKYWLLAKIEKEGKITVPSKIFTSFIGLLPNKKLTLEAKNQTLSIDCDDQSTQIKGLDAQDYPIIPTIGDKDFIGLDVASFCEGLAQVVDFAAVNQARPELSGIYLNFQKDRVQLTATDSVRLAEKTVFLKEKTEKSVSFILPQKTAREIINIFTEQKGRLKLYSSPNQVLFEYPMTETDHPQIQVVSRLVEGEYPDYQGIIPQKHEAQIILTKNDFLNQVKTASIFSGRSNEVQIRINSKKEGVEILSQNPELGENKSFLPAKIVYGQEKAQEMAVKFNYRFLVDGLLNIKSPQVVFELNGEDGPAVLKPAEDQTYIYVVMPIKTT</sequence>
<organism evidence="13 14">
    <name type="scientific">Candidatus Nealsonbacteria bacterium RIFCSPHIGHO2_01_FULL_43_31</name>
    <dbReference type="NCBI Taxonomy" id="1801665"/>
    <lineage>
        <taxon>Bacteria</taxon>
        <taxon>Candidatus Nealsoniibacteriota</taxon>
    </lineage>
</organism>
<keyword evidence="7 9" id="KW-0239">DNA-directed DNA polymerase</keyword>
<comment type="subcellular location">
    <subcellularLocation>
        <location evidence="1 9">Cytoplasm</location>
    </subcellularLocation>
</comment>
<dbReference type="PANTHER" id="PTHR30478">
    <property type="entry name" value="DNA POLYMERASE III SUBUNIT BETA"/>
    <property type="match status" value="1"/>
</dbReference>
<dbReference type="SUPFAM" id="SSF55979">
    <property type="entry name" value="DNA clamp"/>
    <property type="match status" value="3"/>
</dbReference>
<evidence type="ECO:0000256" key="9">
    <source>
        <dbReference type="PIRNR" id="PIRNR000804"/>
    </source>
</evidence>
<dbReference type="InterPro" id="IPR022634">
    <property type="entry name" value="DNA_polIII_beta_N"/>
</dbReference>
<protein>
    <recommendedName>
        <fullName evidence="9">Beta sliding clamp</fullName>
    </recommendedName>
</protein>
<dbReference type="GO" id="GO:0006271">
    <property type="term" value="P:DNA strand elongation involved in DNA replication"/>
    <property type="evidence" value="ECO:0007669"/>
    <property type="project" value="TreeGrafter"/>
</dbReference>
<dbReference type="InterPro" id="IPR022635">
    <property type="entry name" value="DNA_polIII_beta_C"/>
</dbReference>
<proteinExistence type="inferred from homology"/>
<evidence type="ECO:0000313" key="14">
    <source>
        <dbReference type="Proteomes" id="UP000178721"/>
    </source>
</evidence>
<keyword evidence="4 9" id="KW-0808">Transferase</keyword>
<name>A0A1G2E5U2_9BACT</name>
<evidence type="ECO:0000313" key="13">
    <source>
        <dbReference type="EMBL" id="OGZ20458.1"/>
    </source>
</evidence>
<dbReference type="AlphaFoldDB" id="A0A1G2E5U2"/>
<evidence type="ECO:0000259" key="12">
    <source>
        <dbReference type="Pfam" id="PF02768"/>
    </source>
</evidence>
<dbReference type="NCBIfam" id="TIGR00663">
    <property type="entry name" value="dnan"/>
    <property type="match status" value="1"/>
</dbReference>
<dbReference type="InterPro" id="IPR022637">
    <property type="entry name" value="DNA_polIII_beta_cen"/>
</dbReference>
<dbReference type="InterPro" id="IPR046938">
    <property type="entry name" value="DNA_clamp_sf"/>
</dbReference>
<dbReference type="CDD" id="cd00140">
    <property type="entry name" value="beta_clamp"/>
    <property type="match status" value="1"/>
</dbReference>
<evidence type="ECO:0000256" key="8">
    <source>
        <dbReference type="ARBA" id="ARBA00023125"/>
    </source>
</evidence>
<evidence type="ECO:0000256" key="3">
    <source>
        <dbReference type="ARBA" id="ARBA00022490"/>
    </source>
</evidence>
<evidence type="ECO:0000259" key="10">
    <source>
        <dbReference type="Pfam" id="PF00712"/>
    </source>
</evidence>
<dbReference type="GO" id="GO:0003677">
    <property type="term" value="F:DNA binding"/>
    <property type="evidence" value="ECO:0007669"/>
    <property type="project" value="UniProtKB-UniRule"/>
</dbReference>
<comment type="caution">
    <text evidence="13">The sequence shown here is derived from an EMBL/GenBank/DDBJ whole genome shotgun (WGS) entry which is preliminary data.</text>
</comment>
<accession>A0A1G2E5U2</accession>
<evidence type="ECO:0000259" key="11">
    <source>
        <dbReference type="Pfam" id="PF02767"/>
    </source>
</evidence>
<dbReference type="SMART" id="SM00480">
    <property type="entry name" value="POL3Bc"/>
    <property type="match status" value="1"/>
</dbReference>
<feature type="domain" description="DNA polymerase III beta sliding clamp N-terminal" evidence="10">
    <location>
        <begin position="1"/>
        <end position="118"/>
    </location>
</feature>
<evidence type="ECO:0000256" key="5">
    <source>
        <dbReference type="ARBA" id="ARBA00022695"/>
    </source>
</evidence>
<dbReference type="Pfam" id="PF00712">
    <property type="entry name" value="DNA_pol3_beta"/>
    <property type="match status" value="1"/>
</dbReference>
<reference evidence="13 14" key="1">
    <citation type="journal article" date="2016" name="Nat. Commun.">
        <title>Thousands of microbial genomes shed light on interconnected biogeochemical processes in an aquifer system.</title>
        <authorList>
            <person name="Anantharaman K."/>
            <person name="Brown C.T."/>
            <person name="Hug L.A."/>
            <person name="Sharon I."/>
            <person name="Castelle C.J."/>
            <person name="Probst A.J."/>
            <person name="Thomas B.C."/>
            <person name="Singh A."/>
            <person name="Wilkins M.J."/>
            <person name="Karaoz U."/>
            <person name="Brodie E.L."/>
            <person name="Williams K.H."/>
            <person name="Hubbard S.S."/>
            <person name="Banfield J.F."/>
        </authorList>
    </citation>
    <scope>NUCLEOTIDE SEQUENCE [LARGE SCALE GENOMIC DNA]</scope>
</reference>
<keyword evidence="6 9" id="KW-0235">DNA replication</keyword>
<keyword evidence="3 9" id="KW-0963">Cytoplasm</keyword>
<evidence type="ECO:0000256" key="6">
    <source>
        <dbReference type="ARBA" id="ARBA00022705"/>
    </source>
</evidence>
<dbReference type="PANTHER" id="PTHR30478:SF0">
    <property type="entry name" value="BETA SLIDING CLAMP"/>
    <property type="match status" value="1"/>
</dbReference>
<keyword evidence="8" id="KW-0238">DNA-binding</keyword>
<dbReference type="Pfam" id="PF02768">
    <property type="entry name" value="DNA_pol3_beta_3"/>
    <property type="match status" value="1"/>
</dbReference>
<dbReference type="GO" id="GO:0005737">
    <property type="term" value="C:cytoplasm"/>
    <property type="evidence" value="ECO:0007669"/>
    <property type="project" value="UniProtKB-SubCell"/>
</dbReference>
<feature type="domain" description="DNA polymerase III beta sliding clamp central" evidence="11">
    <location>
        <begin position="141"/>
        <end position="249"/>
    </location>
</feature>
<comment type="function">
    <text evidence="9">Confers DNA tethering and processivity to DNA polymerases and other proteins. Acts as a clamp, forming a ring around DNA (a reaction catalyzed by the clamp-loading complex) which diffuses in an ATP-independent manner freely and bidirectionally along dsDNA. Initially characterized for its ability to contact the catalytic subunit of DNA polymerase III (Pol III), a complex, multichain enzyme responsible for most of the replicative synthesis in bacteria; Pol III exhibits 3'-5' exonuclease proofreading activity. The beta chain is required for initiation of replication as well as for processivity of DNA replication.</text>
</comment>
<dbReference type="Gene3D" id="3.70.10.10">
    <property type="match status" value="1"/>
</dbReference>
<evidence type="ECO:0000256" key="2">
    <source>
        <dbReference type="ARBA" id="ARBA00010752"/>
    </source>
</evidence>
<gene>
    <name evidence="13" type="ORF">A2654_01785</name>
</gene>